<keyword evidence="2" id="KW-1185">Reference proteome</keyword>
<evidence type="ECO:0000313" key="2">
    <source>
        <dbReference type="Proteomes" id="UP001260980"/>
    </source>
</evidence>
<protein>
    <submittedName>
        <fullName evidence="1">Uncharacterized protein</fullName>
    </submittedName>
</protein>
<sequence>MDIEHRQFAERALNHIFVGCQLDGVKFGLGPGAFLIRFEQYVNHSPEQLWLNIESRWAVFPKGTQLFPVSEAEMVELSEEEKYQLIFELRREKVNAVTLGTQSPHLHIEFESGKNALCKWAP</sequence>
<dbReference type="EMBL" id="JAWCUD010000011">
    <property type="protein sequence ID" value="MDU0204752.1"/>
    <property type="molecule type" value="Genomic_DNA"/>
</dbReference>
<comment type="caution">
    <text evidence="1">The sequence shown here is derived from an EMBL/GenBank/DDBJ whole genome shotgun (WGS) entry which is preliminary data.</text>
</comment>
<evidence type="ECO:0000313" key="1">
    <source>
        <dbReference type="EMBL" id="MDU0204752.1"/>
    </source>
</evidence>
<reference evidence="1 2" key="1">
    <citation type="submission" date="2023-10" db="EMBL/GenBank/DDBJ databases">
        <title>Paenibacillus strain PFR10 Genome sequencing and assembly.</title>
        <authorList>
            <person name="Kim I."/>
        </authorList>
    </citation>
    <scope>NUCLEOTIDE SEQUENCE [LARGE SCALE GENOMIC DNA]</scope>
    <source>
        <strain evidence="1 2">PFR10</strain>
    </source>
</reference>
<dbReference type="Proteomes" id="UP001260980">
    <property type="component" value="Unassembled WGS sequence"/>
</dbReference>
<name>A0ABU3RKD1_9BACL</name>
<proteinExistence type="predicted"/>
<organism evidence="1 2">
    <name type="scientific">Paenibacillus violae</name>
    <dbReference type="NCBI Taxonomy" id="3077234"/>
    <lineage>
        <taxon>Bacteria</taxon>
        <taxon>Bacillati</taxon>
        <taxon>Bacillota</taxon>
        <taxon>Bacilli</taxon>
        <taxon>Bacillales</taxon>
        <taxon>Paenibacillaceae</taxon>
        <taxon>Paenibacillus</taxon>
    </lineage>
</organism>
<dbReference type="RefSeq" id="WP_315954730.1">
    <property type="nucleotide sequence ID" value="NZ_JAWCUD010000011.1"/>
</dbReference>
<gene>
    <name evidence="1" type="ORF">RQP52_27055</name>
</gene>
<accession>A0ABU3RKD1</accession>